<protein>
    <submittedName>
        <fullName evidence="3">Acyl dehydratase</fullName>
    </submittedName>
</protein>
<dbReference type="SUPFAM" id="SSF54637">
    <property type="entry name" value="Thioesterase/thiol ester dehydrase-isomerase"/>
    <property type="match status" value="1"/>
</dbReference>
<evidence type="ECO:0000313" key="3">
    <source>
        <dbReference type="EMBL" id="MDQ0382772.1"/>
    </source>
</evidence>
<proteinExistence type="predicted"/>
<evidence type="ECO:0000256" key="1">
    <source>
        <dbReference type="SAM" id="MobiDB-lite"/>
    </source>
</evidence>
<sequence>MSADDERPGWVSAWDTMVALVGTDLSDGSITWGADAVEPGTIRRYCEPLELGSPVHYDEEAARAAGYDGVVAPSSAVLMYTIPAMWAPGEATLFDSADPDAQPARSPINNDDPGPAPRTTGFFATDIEIDFLRPVVVGERLGTRGRRLLSCVPKETRVGRGAFSTFESEIVSDAGDVVARMRTGTYAYDPHPAGKEQS</sequence>
<feature type="domain" description="FAS1-like dehydratase" evidence="2">
    <location>
        <begin position="34"/>
        <end position="180"/>
    </location>
</feature>
<dbReference type="InterPro" id="IPR039569">
    <property type="entry name" value="FAS1-like_DH_region"/>
</dbReference>
<reference evidence="3 4" key="1">
    <citation type="submission" date="2023-07" db="EMBL/GenBank/DDBJ databases">
        <title>Sequencing the genomes of 1000 actinobacteria strains.</title>
        <authorList>
            <person name="Klenk H.-P."/>
        </authorList>
    </citation>
    <scope>NUCLEOTIDE SEQUENCE [LARGE SCALE GENOMIC DNA]</scope>
    <source>
        <strain evidence="3 4">DSM 45805</strain>
    </source>
</reference>
<dbReference type="Gene3D" id="3.10.129.10">
    <property type="entry name" value="Hotdog Thioesterase"/>
    <property type="match status" value="1"/>
</dbReference>
<feature type="region of interest" description="Disordered" evidence="1">
    <location>
        <begin position="96"/>
        <end position="119"/>
    </location>
</feature>
<organism evidence="3 4">
    <name type="scientific">Amycolatopsis thermophila</name>
    <dbReference type="NCBI Taxonomy" id="206084"/>
    <lineage>
        <taxon>Bacteria</taxon>
        <taxon>Bacillati</taxon>
        <taxon>Actinomycetota</taxon>
        <taxon>Actinomycetes</taxon>
        <taxon>Pseudonocardiales</taxon>
        <taxon>Pseudonocardiaceae</taxon>
        <taxon>Amycolatopsis</taxon>
    </lineage>
</organism>
<accession>A0ABU0F5A8</accession>
<comment type="caution">
    <text evidence="3">The sequence shown here is derived from an EMBL/GenBank/DDBJ whole genome shotgun (WGS) entry which is preliminary data.</text>
</comment>
<dbReference type="RefSeq" id="WP_306998239.1">
    <property type="nucleotide sequence ID" value="NZ_JAUSUT010000001.1"/>
</dbReference>
<dbReference type="EMBL" id="JAUSUT010000001">
    <property type="protein sequence ID" value="MDQ0382772.1"/>
    <property type="molecule type" value="Genomic_DNA"/>
</dbReference>
<dbReference type="Proteomes" id="UP001229651">
    <property type="component" value="Unassembled WGS sequence"/>
</dbReference>
<dbReference type="InterPro" id="IPR029069">
    <property type="entry name" value="HotDog_dom_sf"/>
</dbReference>
<name>A0ABU0F5A8_9PSEU</name>
<evidence type="ECO:0000313" key="4">
    <source>
        <dbReference type="Proteomes" id="UP001229651"/>
    </source>
</evidence>
<keyword evidence="4" id="KW-1185">Reference proteome</keyword>
<gene>
    <name evidence="3" type="ORF">FB470_006766</name>
</gene>
<evidence type="ECO:0000259" key="2">
    <source>
        <dbReference type="Pfam" id="PF13452"/>
    </source>
</evidence>
<dbReference type="Pfam" id="PF13452">
    <property type="entry name" value="FAS1_DH_region"/>
    <property type="match status" value="1"/>
</dbReference>